<feature type="compositionally biased region" description="Polar residues" evidence="7">
    <location>
        <begin position="569"/>
        <end position="579"/>
    </location>
</feature>
<name>A0ABR0E7A6_ZASCE</name>
<evidence type="ECO:0000256" key="5">
    <source>
        <dbReference type="ARBA" id="ARBA00023157"/>
    </source>
</evidence>
<sequence>MPGRTRRVRLLAVAVCIFTVFFLYQRNEARVEEYADYFTKSAVGGGSVLRKEQQQQEPIPRPQADPELDLKPASRPEADVEPAPTTSVELESTESPTPTPEPTSTRNAAWKEQSSTAAPSFDDDELPVEVGVGRLEDDDDYGYPYLSTTSYQPIHWSKQSEHFPVSTTIQLPTGKPSPIPLIQKQGEAKGSVDQDRRAAVKKACKWAWDGFRKKGWGFDEVEPVSGVGKNSFNGWGATLVDSLDTLWIMGMKEEFEEAVNKTAEIDFTTSSRSDIPLFEVTIRYLGGMIAAYDVSGRKYRVLLDKAVELAEILYSAFDTPNRMPETYYYWKPALASNPHRASSRVVMAELGTLSLEFTRLAQLTGEPKYYDAIARITDEFEQWQNNTRLPGMWPTMLDASGCKKPEYVPPSRTYTQRPGPQGDSYMISSEPVKVDEKVVAAAEDTLNKQTTPATAFKGPGKAPADDKMGSVANPAMVNVMAGIADSDASLRHPMADHPSSSDPNWGSNGEDTTNAAKAKDPLKPGAGAANEEKSSMDGFRAVDPLPPNAGNKNPYSKRQLEQFDDLSEAASNKTSSNSTLHHEELRQLEDEDTQPECLPQGLASTSKHGQETYTLGGQSDSTYEYLPKQYLLLGGRLDQYKDMYLASMKPVIDELLFKPMTPEDRDILVSGEVHMTFNYTTGEPILSHIPKGEHLTCFVGGMFGLGGKIFEVPEHIDIARKLTDGCIWSYNVTNSGIMPESFSLANCPDSQDLKVCKWNETEYDLLLDPYMEFREDQRTTFMEQYDIEDLEAYEKELAEASSSLAAAVARPSKTPAPLPLLDDEGVRIAPLADEAGPLKKRQLNDLGESTSTEEDDVAPAAPRPASSPRPTTSPSSGYESDPDDIWGGYGGPAAEDSDYEYTAPARPIYTPPPPPTHQQYVMQKVEDERLPPGFIHLDSRKYILRPEAIESVFYMYRITGEKHWQDMGWNMFQAAEGLSRTTYGHSALDDVTKSRPSLLDGMESFWIAETLKYYYLLFDDPDRWSLDDWVLNTEAHFFQRPENPIKS</sequence>
<comment type="pathway">
    <text evidence="2">Protein modification; protein glycosylation.</text>
</comment>
<dbReference type="PANTHER" id="PTHR11742:SF103">
    <property type="entry name" value="ENDOPLASMIC RETICULUM MANNOSIDASE MNL2-RELATED"/>
    <property type="match status" value="1"/>
</dbReference>
<comment type="caution">
    <text evidence="9">The sequence shown here is derived from an EMBL/GenBank/DDBJ whole genome shotgun (WGS) entry which is preliminary data.</text>
</comment>
<keyword evidence="5" id="KW-1015">Disulfide bond</keyword>
<feature type="compositionally biased region" description="Basic and acidic residues" evidence="7">
    <location>
        <begin position="68"/>
        <end position="78"/>
    </location>
</feature>
<evidence type="ECO:0000256" key="6">
    <source>
        <dbReference type="RuleBase" id="RU361193"/>
    </source>
</evidence>
<evidence type="ECO:0000313" key="9">
    <source>
        <dbReference type="EMBL" id="KAK4497250.1"/>
    </source>
</evidence>
<feature type="transmembrane region" description="Helical" evidence="8">
    <location>
        <begin position="7"/>
        <end position="24"/>
    </location>
</feature>
<comment type="cofactor">
    <cofactor evidence="1">
        <name>Ca(2+)</name>
        <dbReference type="ChEBI" id="CHEBI:29108"/>
    </cofactor>
</comment>
<evidence type="ECO:0000256" key="3">
    <source>
        <dbReference type="ARBA" id="ARBA00007658"/>
    </source>
</evidence>
<feature type="region of interest" description="Disordered" evidence="7">
    <location>
        <begin position="837"/>
        <end position="898"/>
    </location>
</feature>
<dbReference type="InterPro" id="IPR036026">
    <property type="entry name" value="Seven-hairpin_glycosidases"/>
</dbReference>
<comment type="similarity">
    <text evidence="3 6">Belongs to the glycosyl hydrolase 47 family.</text>
</comment>
<dbReference type="InterPro" id="IPR012341">
    <property type="entry name" value="6hp_glycosidase-like_sf"/>
</dbReference>
<dbReference type="PRINTS" id="PR00747">
    <property type="entry name" value="GLYHDRLASE47"/>
</dbReference>
<evidence type="ECO:0000256" key="2">
    <source>
        <dbReference type="ARBA" id="ARBA00004922"/>
    </source>
</evidence>
<keyword evidence="10" id="KW-1185">Reference proteome</keyword>
<dbReference type="Gene3D" id="1.50.10.10">
    <property type="match status" value="3"/>
</dbReference>
<feature type="region of interest" description="Disordered" evidence="7">
    <location>
        <begin position="489"/>
        <end position="615"/>
    </location>
</feature>
<dbReference type="Proteomes" id="UP001305779">
    <property type="component" value="Unassembled WGS sequence"/>
</dbReference>
<evidence type="ECO:0000256" key="4">
    <source>
        <dbReference type="ARBA" id="ARBA00022801"/>
    </source>
</evidence>
<feature type="compositionally biased region" description="Polar residues" evidence="7">
    <location>
        <begin position="602"/>
        <end position="615"/>
    </location>
</feature>
<dbReference type="InterPro" id="IPR050749">
    <property type="entry name" value="Glycosyl_Hydrolase_47"/>
</dbReference>
<feature type="region of interest" description="Disordered" evidence="7">
    <location>
        <begin position="49"/>
        <end position="126"/>
    </location>
</feature>
<evidence type="ECO:0000256" key="1">
    <source>
        <dbReference type="ARBA" id="ARBA00001913"/>
    </source>
</evidence>
<keyword evidence="8" id="KW-0472">Membrane</keyword>
<dbReference type="EC" id="3.2.1.-" evidence="6"/>
<protein>
    <recommendedName>
        <fullName evidence="6">alpha-1,2-Mannosidase</fullName>
        <ecNumber evidence="6">3.2.1.-</ecNumber>
    </recommendedName>
</protein>
<evidence type="ECO:0000313" key="10">
    <source>
        <dbReference type="Proteomes" id="UP001305779"/>
    </source>
</evidence>
<organism evidence="9 10">
    <name type="scientific">Zasmidium cellare</name>
    <name type="common">Wine cellar mold</name>
    <name type="synonym">Racodium cellare</name>
    <dbReference type="NCBI Taxonomy" id="395010"/>
    <lineage>
        <taxon>Eukaryota</taxon>
        <taxon>Fungi</taxon>
        <taxon>Dikarya</taxon>
        <taxon>Ascomycota</taxon>
        <taxon>Pezizomycotina</taxon>
        <taxon>Dothideomycetes</taxon>
        <taxon>Dothideomycetidae</taxon>
        <taxon>Mycosphaerellales</taxon>
        <taxon>Mycosphaerellaceae</taxon>
        <taxon>Zasmidium</taxon>
    </lineage>
</organism>
<dbReference type="PANTHER" id="PTHR11742">
    <property type="entry name" value="MANNOSYL-OLIGOSACCHARIDE ALPHA-1,2-MANNOSIDASE-RELATED"/>
    <property type="match status" value="1"/>
</dbReference>
<feature type="compositionally biased region" description="Low complexity" evidence="7">
    <location>
        <begin position="84"/>
        <end position="96"/>
    </location>
</feature>
<dbReference type="Pfam" id="PF01532">
    <property type="entry name" value="Glyco_hydro_47"/>
    <property type="match status" value="2"/>
</dbReference>
<dbReference type="InterPro" id="IPR001382">
    <property type="entry name" value="Glyco_hydro_47"/>
</dbReference>
<proteinExistence type="inferred from homology"/>
<feature type="compositionally biased region" description="Polar residues" evidence="7">
    <location>
        <begin position="498"/>
        <end position="515"/>
    </location>
</feature>
<keyword evidence="6" id="KW-0326">Glycosidase</keyword>
<gene>
    <name evidence="9" type="ORF">PRZ48_011700</name>
</gene>
<evidence type="ECO:0000256" key="7">
    <source>
        <dbReference type="SAM" id="MobiDB-lite"/>
    </source>
</evidence>
<accession>A0ABR0E7A6</accession>
<reference evidence="9 10" key="1">
    <citation type="journal article" date="2023" name="G3 (Bethesda)">
        <title>A chromosome-level genome assembly of Zasmidium syzygii isolated from banana leaves.</title>
        <authorList>
            <person name="van Westerhoven A.C."/>
            <person name="Mehrabi R."/>
            <person name="Talebi R."/>
            <person name="Steentjes M.B.F."/>
            <person name="Corcolon B."/>
            <person name="Chong P.A."/>
            <person name="Kema G.H.J."/>
            <person name="Seidl M.F."/>
        </authorList>
    </citation>
    <scope>NUCLEOTIDE SEQUENCE [LARGE SCALE GENOMIC DNA]</scope>
    <source>
        <strain evidence="9 10">P124</strain>
    </source>
</reference>
<keyword evidence="8" id="KW-1133">Transmembrane helix</keyword>
<dbReference type="EMBL" id="JAXOVC010000009">
    <property type="protein sequence ID" value="KAK4497250.1"/>
    <property type="molecule type" value="Genomic_DNA"/>
</dbReference>
<keyword evidence="8" id="KW-0812">Transmembrane</keyword>
<feature type="region of interest" description="Disordered" evidence="7">
    <location>
        <begin position="444"/>
        <end position="469"/>
    </location>
</feature>
<dbReference type="SUPFAM" id="SSF48225">
    <property type="entry name" value="Seven-hairpin glycosidases"/>
    <property type="match status" value="1"/>
</dbReference>
<keyword evidence="4 6" id="KW-0378">Hydrolase</keyword>
<evidence type="ECO:0000256" key="8">
    <source>
        <dbReference type="SAM" id="Phobius"/>
    </source>
</evidence>